<dbReference type="PANTHER" id="PTHR33116">
    <property type="entry name" value="REVERSE TRANSCRIPTASE ZINC-BINDING DOMAIN-CONTAINING PROTEIN-RELATED-RELATED"/>
    <property type="match status" value="1"/>
</dbReference>
<gene>
    <name evidence="1" type="ORF">K2173_023942</name>
</gene>
<dbReference type="EMBL" id="JAIWQS010000004">
    <property type="protein sequence ID" value="KAJ8768947.1"/>
    <property type="molecule type" value="Genomic_DNA"/>
</dbReference>
<name>A0AAV8TPZ1_9ROSI</name>
<keyword evidence="2" id="KW-1185">Reference proteome</keyword>
<evidence type="ECO:0000313" key="2">
    <source>
        <dbReference type="Proteomes" id="UP001159364"/>
    </source>
</evidence>
<accession>A0AAV8TPZ1</accession>
<proteinExistence type="predicted"/>
<evidence type="ECO:0008006" key="3">
    <source>
        <dbReference type="Google" id="ProtNLM"/>
    </source>
</evidence>
<dbReference type="AlphaFoldDB" id="A0AAV8TPZ1"/>
<dbReference type="PANTHER" id="PTHR33116:SF86">
    <property type="entry name" value="REVERSE TRANSCRIPTASE DOMAIN-CONTAINING PROTEIN"/>
    <property type="match status" value="1"/>
</dbReference>
<evidence type="ECO:0000313" key="1">
    <source>
        <dbReference type="EMBL" id="KAJ8768947.1"/>
    </source>
</evidence>
<comment type="caution">
    <text evidence="1">The sequence shown here is derived from an EMBL/GenBank/DDBJ whole genome shotgun (WGS) entry which is preliminary data.</text>
</comment>
<sequence length="152" mass="16918">MCTTGVTYKVLLNSTEVGPIVSRRGLRQECAQLKLLLHKYELASGQSVNFQKSGLLFSPNVSPNLKSHMSSILGVFSAMENGKYLGLPSLVGKSKKAIFHYLKDRLWRRVNGWNNCLLSRAGKEVMLKSVAQAIPSYCMSVFLLPTYTCDEI</sequence>
<reference evidence="1 2" key="1">
    <citation type="submission" date="2021-09" db="EMBL/GenBank/DDBJ databases">
        <title>Genomic insights and catalytic innovation underlie evolution of tropane alkaloids biosynthesis.</title>
        <authorList>
            <person name="Wang Y.-J."/>
            <person name="Tian T."/>
            <person name="Huang J.-P."/>
            <person name="Huang S.-X."/>
        </authorList>
    </citation>
    <scope>NUCLEOTIDE SEQUENCE [LARGE SCALE GENOMIC DNA]</scope>
    <source>
        <strain evidence="1">KIB-2018</strain>
        <tissue evidence="1">Leaf</tissue>
    </source>
</reference>
<protein>
    <recommendedName>
        <fullName evidence="3">Reverse transcriptase</fullName>
    </recommendedName>
</protein>
<organism evidence="1 2">
    <name type="scientific">Erythroxylum novogranatense</name>
    <dbReference type="NCBI Taxonomy" id="1862640"/>
    <lineage>
        <taxon>Eukaryota</taxon>
        <taxon>Viridiplantae</taxon>
        <taxon>Streptophyta</taxon>
        <taxon>Embryophyta</taxon>
        <taxon>Tracheophyta</taxon>
        <taxon>Spermatophyta</taxon>
        <taxon>Magnoliopsida</taxon>
        <taxon>eudicotyledons</taxon>
        <taxon>Gunneridae</taxon>
        <taxon>Pentapetalae</taxon>
        <taxon>rosids</taxon>
        <taxon>fabids</taxon>
        <taxon>Malpighiales</taxon>
        <taxon>Erythroxylaceae</taxon>
        <taxon>Erythroxylum</taxon>
    </lineage>
</organism>
<dbReference type="Proteomes" id="UP001159364">
    <property type="component" value="Linkage Group LG04"/>
</dbReference>